<proteinExistence type="predicted"/>
<dbReference type="EMBL" id="CAEZTL010000107">
    <property type="protein sequence ID" value="CAB4575334.1"/>
    <property type="molecule type" value="Genomic_DNA"/>
</dbReference>
<dbReference type="Gene3D" id="3.10.50.40">
    <property type="match status" value="1"/>
</dbReference>
<name>A0A6J6EJB1_9ZZZZ</name>
<dbReference type="PROSITE" id="PS50059">
    <property type="entry name" value="FKBP_PPIASE"/>
    <property type="match status" value="1"/>
</dbReference>
<reference evidence="6" key="1">
    <citation type="submission" date="2020-05" db="EMBL/GenBank/DDBJ databases">
        <authorList>
            <person name="Chiriac C."/>
            <person name="Salcher M."/>
            <person name="Ghai R."/>
            <person name="Kavagutti S V."/>
        </authorList>
    </citation>
    <scope>NUCLEOTIDE SEQUENCE</scope>
</reference>
<evidence type="ECO:0000313" key="6">
    <source>
        <dbReference type="EMBL" id="CAB4575334.1"/>
    </source>
</evidence>
<evidence type="ECO:0000256" key="2">
    <source>
        <dbReference type="ARBA" id="ARBA00013194"/>
    </source>
</evidence>
<dbReference type="Pfam" id="PF00254">
    <property type="entry name" value="FKBP_C"/>
    <property type="match status" value="1"/>
</dbReference>
<protein>
    <recommendedName>
        <fullName evidence="2">peptidylprolyl isomerase</fullName>
        <ecNumber evidence="2">5.2.1.8</ecNumber>
    </recommendedName>
</protein>
<dbReference type="SUPFAM" id="SSF54534">
    <property type="entry name" value="FKBP-like"/>
    <property type="match status" value="1"/>
</dbReference>
<dbReference type="InterPro" id="IPR001179">
    <property type="entry name" value="PPIase_FKBP_dom"/>
</dbReference>
<evidence type="ECO:0000256" key="1">
    <source>
        <dbReference type="ARBA" id="ARBA00000971"/>
    </source>
</evidence>
<dbReference type="AlphaFoldDB" id="A0A6J6EJB1"/>
<dbReference type="InterPro" id="IPR046357">
    <property type="entry name" value="PPIase_dom_sf"/>
</dbReference>
<dbReference type="PANTHER" id="PTHR43811">
    <property type="entry name" value="FKBP-TYPE PEPTIDYL-PROLYL CIS-TRANS ISOMERASE FKPA"/>
    <property type="match status" value="1"/>
</dbReference>
<dbReference type="EC" id="5.2.1.8" evidence="2"/>
<keyword evidence="4" id="KW-0413">Isomerase</keyword>
<evidence type="ECO:0000259" key="5">
    <source>
        <dbReference type="PROSITE" id="PS50059"/>
    </source>
</evidence>
<organism evidence="6">
    <name type="scientific">freshwater metagenome</name>
    <dbReference type="NCBI Taxonomy" id="449393"/>
    <lineage>
        <taxon>unclassified sequences</taxon>
        <taxon>metagenomes</taxon>
        <taxon>ecological metagenomes</taxon>
    </lineage>
</organism>
<keyword evidence="3" id="KW-0697">Rotamase</keyword>
<dbReference type="PANTHER" id="PTHR43811:SF19">
    <property type="entry name" value="39 KDA FK506-BINDING NUCLEAR PROTEIN"/>
    <property type="match status" value="1"/>
</dbReference>
<sequence length="174" mass="17499">MKKSFRTVLAVALVFTMVGAIFLGVTSMSDSGMSDSGMSDSGSSASALPVVTANAGEAPSISAPSGTPPAELTTSDVIVGTGAEVLPTSTLTVHYTLMAWSTGQVIESSWDSGSPATFPLANVVEGWQKGLPGAKVGGRRLLILPPEMGYGPAGSGPIGPNETLIFAVDIIGVS</sequence>
<evidence type="ECO:0000256" key="4">
    <source>
        <dbReference type="ARBA" id="ARBA00023235"/>
    </source>
</evidence>
<dbReference type="GO" id="GO:0003755">
    <property type="term" value="F:peptidyl-prolyl cis-trans isomerase activity"/>
    <property type="evidence" value="ECO:0007669"/>
    <property type="project" value="UniProtKB-KW"/>
</dbReference>
<evidence type="ECO:0000256" key="3">
    <source>
        <dbReference type="ARBA" id="ARBA00023110"/>
    </source>
</evidence>
<feature type="domain" description="PPIase FKBP-type" evidence="5">
    <location>
        <begin position="88"/>
        <end position="174"/>
    </location>
</feature>
<gene>
    <name evidence="6" type="ORF">UFOPK1683_00913</name>
</gene>
<comment type="catalytic activity">
    <reaction evidence="1">
        <text>[protein]-peptidylproline (omega=180) = [protein]-peptidylproline (omega=0)</text>
        <dbReference type="Rhea" id="RHEA:16237"/>
        <dbReference type="Rhea" id="RHEA-COMP:10747"/>
        <dbReference type="Rhea" id="RHEA-COMP:10748"/>
        <dbReference type="ChEBI" id="CHEBI:83833"/>
        <dbReference type="ChEBI" id="CHEBI:83834"/>
        <dbReference type="EC" id="5.2.1.8"/>
    </reaction>
</comment>
<accession>A0A6J6EJB1</accession>